<accession>A0A392PMC5</accession>
<dbReference type="Proteomes" id="UP000265520">
    <property type="component" value="Unassembled WGS sequence"/>
</dbReference>
<dbReference type="AlphaFoldDB" id="A0A392PMC5"/>
<reference evidence="2 3" key="1">
    <citation type="journal article" date="2018" name="Front. Plant Sci.">
        <title>Red Clover (Trifolium pratense) and Zigzag Clover (T. medium) - A Picture of Genomic Similarities and Differences.</title>
        <authorList>
            <person name="Dluhosova J."/>
            <person name="Istvanek J."/>
            <person name="Nedelnik J."/>
            <person name="Repkova J."/>
        </authorList>
    </citation>
    <scope>NUCLEOTIDE SEQUENCE [LARGE SCALE GENOMIC DNA]</scope>
    <source>
        <strain evidence="3">cv. 10/8</strain>
        <tissue evidence="2">Leaf</tissue>
    </source>
</reference>
<dbReference type="EMBL" id="LXQA010082540">
    <property type="protein sequence ID" value="MCI12045.1"/>
    <property type="molecule type" value="Genomic_DNA"/>
</dbReference>
<evidence type="ECO:0000256" key="1">
    <source>
        <dbReference type="SAM" id="MobiDB-lite"/>
    </source>
</evidence>
<keyword evidence="3" id="KW-1185">Reference proteome</keyword>
<evidence type="ECO:0000313" key="3">
    <source>
        <dbReference type="Proteomes" id="UP000265520"/>
    </source>
</evidence>
<protein>
    <submittedName>
        <fullName evidence="2">Uncharacterized protein</fullName>
    </submittedName>
</protein>
<proteinExistence type="predicted"/>
<feature type="compositionally biased region" description="Acidic residues" evidence="1">
    <location>
        <begin position="1"/>
        <end position="11"/>
    </location>
</feature>
<feature type="compositionally biased region" description="Basic and acidic residues" evidence="1">
    <location>
        <begin position="19"/>
        <end position="37"/>
    </location>
</feature>
<feature type="region of interest" description="Disordered" evidence="1">
    <location>
        <begin position="1"/>
        <end position="37"/>
    </location>
</feature>
<evidence type="ECO:0000313" key="2">
    <source>
        <dbReference type="EMBL" id="MCI12045.1"/>
    </source>
</evidence>
<organism evidence="2 3">
    <name type="scientific">Trifolium medium</name>
    <dbReference type="NCBI Taxonomy" id="97028"/>
    <lineage>
        <taxon>Eukaryota</taxon>
        <taxon>Viridiplantae</taxon>
        <taxon>Streptophyta</taxon>
        <taxon>Embryophyta</taxon>
        <taxon>Tracheophyta</taxon>
        <taxon>Spermatophyta</taxon>
        <taxon>Magnoliopsida</taxon>
        <taxon>eudicotyledons</taxon>
        <taxon>Gunneridae</taxon>
        <taxon>Pentapetalae</taxon>
        <taxon>rosids</taxon>
        <taxon>fabids</taxon>
        <taxon>Fabales</taxon>
        <taxon>Fabaceae</taxon>
        <taxon>Papilionoideae</taxon>
        <taxon>50 kb inversion clade</taxon>
        <taxon>NPAAA clade</taxon>
        <taxon>Hologalegina</taxon>
        <taxon>IRL clade</taxon>
        <taxon>Trifolieae</taxon>
        <taxon>Trifolium</taxon>
    </lineage>
</organism>
<feature type="non-terminal residue" evidence="2">
    <location>
        <position position="1"/>
    </location>
</feature>
<name>A0A392PMC5_9FABA</name>
<comment type="caution">
    <text evidence="2">The sequence shown here is derived from an EMBL/GenBank/DDBJ whole genome shotgun (WGS) entry which is preliminary data.</text>
</comment>
<sequence>VDMDMDDDLDDALVAAQGREADKAVDPPVKDDDGNVL</sequence>